<dbReference type="GO" id="GO:0019265">
    <property type="term" value="P:glycine biosynthetic process, by transamination of glyoxylate"/>
    <property type="evidence" value="ECO:0007669"/>
    <property type="project" value="TreeGrafter"/>
</dbReference>
<dbReference type="Pfam" id="PF00266">
    <property type="entry name" value="Aminotran_5"/>
    <property type="match status" value="1"/>
</dbReference>
<evidence type="ECO:0000256" key="3">
    <source>
        <dbReference type="ARBA" id="ARBA00022576"/>
    </source>
</evidence>
<evidence type="ECO:0000313" key="8">
    <source>
        <dbReference type="Proteomes" id="UP000203826"/>
    </source>
</evidence>
<dbReference type="Gene3D" id="3.90.1150.10">
    <property type="entry name" value="Aspartate Aminotransferase, domain 1"/>
    <property type="match status" value="1"/>
</dbReference>
<dbReference type="EMBL" id="KT820662">
    <property type="protein sequence ID" value="ALH23055.1"/>
    <property type="molecule type" value="Genomic_DNA"/>
</dbReference>
<dbReference type="InterPro" id="IPR015422">
    <property type="entry name" value="PyrdxlP-dep_Trfase_small"/>
</dbReference>
<feature type="domain" description="Aminotransferase class V" evidence="6">
    <location>
        <begin position="117"/>
        <end position="295"/>
    </location>
</feature>
<dbReference type="SUPFAM" id="SSF53383">
    <property type="entry name" value="PLP-dependent transferases"/>
    <property type="match status" value="1"/>
</dbReference>
<gene>
    <name evidence="7" type="ORF">ceV_149</name>
</gene>
<reference evidence="7 8" key="1">
    <citation type="journal article" date="2015" name="Genome Announc.">
        <title>The 474-Kilobase-Pair Complete Genome Sequence of CeV-01B, a Virus Infecting Haptolina (Chrysochromulina) ericina (Prymnesiophyceae).</title>
        <authorList>
            <person name="Gallot-Lavallee L."/>
            <person name="Pagarete A."/>
            <person name="Legendre M."/>
            <person name="Santini S."/>
            <person name="Sandaa R.A."/>
            <person name="Himmelbauer H."/>
            <person name="Ogata H."/>
            <person name="Bratbak G."/>
            <person name="Claverie J.M."/>
        </authorList>
    </citation>
    <scope>NUCLEOTIDE SEQUENCE [LARGE SCALE GENOMIC DNA]</scope>
    <source>
        <strain evidence="7">CeV-01B</strain>
    </source>
</reference>
<accession>A0A0N9QIZ2</accession>
<dbReference type="KEGG" id="vg:26049016"/>
<dbReference type="Proteomes" id="UP000203826">
    <property type="component" value="Segment"/>
</dbReference>
<dbReference type="InterPro" id="IPR015421">
    <property type="entry name" value="PyrdxlP-dep_Trfase_major"/>
</dbReference>
<keyword evidence="5" id="KW-0663">Pyridoxal phosphate</keyword>
<keyword evidence="3 7" id="KW-0032">Aminotransferase</keyword>
<name>A0A0N9QIZ2_9VIRU</name>
<evidence type="ECO:0000256" key="4">
    <source>
        <dbReference type="ARBA" id="ARBA00022679"/>
    </source>
</evidence>
<keyword evidence="8" id="KW-1185">Reference proteome</keyword>
<evidence type="ECO:0000259" key="6">
    <source>
        <dbReference type="Pfam" id="PF00266"/>
    </source>
</evidence>
<organism evidence="7 8">
    <name type="scientific">Chrysochromulina ericina virus CeV-01B</name>
    <dbReference type="NCBI Taxonomy" id="3070830"/>
    <lineage>
        <taxon>Viruses</taxon>
        <taxon>Varidnaviria</taxon>
        <taxon>Bamfordvirae</taxon>
        <taxon>Nucleocytoviricota</taxon>
        <taxon>Megaviricetes</taxon>
        <taxon>Imitervirales</taxon>
        <taxon>Mesomimiviridae</taxon>
        <taxon>Tethysvirus</taxon>
        <taxon>Tethysvirus raunefjordenense</taxon>
    </lineage>
</organism>
<dbReference type="GO" id="GO:0008453">
    <property type="term" value="F:alanine-glyoxylate transaminase activity"/>
    <property type="evidence" value="ECO:0007669"/>
    <property type="project" value="TreeGrafter"/>
</dbReference>
<evidence type="ECO:0000256" key="5">
    <source>
        <dbReference type="ARBA" id="ARBA00022898"/>
    </source>
</evidence>
<dbReference type="InterPro" id="IPR015424">
    <property type="entry name" value="PyrdxlP-dep_Trfase"/>
</dbReference>
<dbReference type="PANTHER" id="PTHR21152:SF24">
    <property type="entry name" value="ALANINE--GLYOXYLATE AMINOTRANSFERASE 1"/>
    <property type="match status" value="1"/>
</dbReference>
<protein>
    <recommendedName>
        <fullName evidence="2">NifS-like protein</fullName>
    </recommendedName>
</protein>
<comment type="cofactor">
    <cofactor evidence="1">
        <name>pyridoxal 5'-phosphate</name>
        <dbReference type="ChEBI" id="CHEBI:597326"/>
    </cofactor>
</comment>
<evidence type="ECO:0000256" key="2">
    <source>
        <dbReference type="ARBA" id="ARBA00021783"/>
    </source>
</evidence>
<keyword evidence="4" id="KW-0808">Transferase</keyword>
<dbReference type="Gene3D" id="3.40.640.10">
    <property type="entry name" value="Type I PLP-dependent aspartate aminotransferase-like (Major domain)"/>
    <property type="match status" value="1"/>
</dbReference>
<dbReference type="InterPro" id="IPR000192">
    <property type="entry name" value="Aminotrans_V_dom"/>
</dbReference>
<sequence length="362" mass="40721">MTLLEYSVIYTNRATNLMSQSYKNSFKKLNHNLCHIYNAKKTLIIPGSGSNGMEAVARQFGVNKKCMIMRNGFFSYRWSQILDHGKPYNITDNTLVHQANINILENNMISVSPPKISELYDSILKYKPDLICAPHVETSTGVILPNEYIKEIGNAAKKVGSIFCLDGIASGTMWVDMKKLNIDLYITAPQKGWSSQASSGVIMLGDRAIDCLNNTMSNSFILDLNKWSDVTDAYNNDNFMYHCTVPTDSIINFSETVEETLNFGLTKAQDNAEYIGKKIRKLLESKGYNSIAADKYKSPTVIVSQCSNSMVEHFKEKGMQVTGFVPFMLDEPEDTHTFRIGLFGLDKLSNPEKTIDIFKKIL</sequence>
<proteinExistence type="predicted"/>
<dbReference type="GO" id="GO:0004760">
    <property type="term" value="F:L-serine-pyruvate transaminase activity"/>
    <property type="evidence" value="ECO:0007669"/>
    <property type="project" value="TreeGrafter"/>
</dbReference>
<evidence type="ECO:0000313" key="7">
    <source>
        <dbReference type="EMBL" id="ALH23055.1"/>
    </source>
</evidence>
<evidence type="ECO:0000256" key="1">
    <source>
        <dbReference type="ARBA" id="ARBA00001933"/>
    </source>
</evidence>
<dbReference type="PANTHER" id="PTHR21152">
    <property type="entry name" value="AMINOTRANSFERASE CLASS V"/>
    <property type="match status" value="1"/>
</dbReference>